<dbReference type="RefSeq" id="WP_073210802.1">
    <property type="nucleotide sequence ID" value="NZ_FRCL01000015.1"/>
</dbReference>
<dbReference type="Proteomes" id="UP000184092">
    <property type="component" value="Unassembled WGS sequence"/>
</dbReference>
<keyword evidence="2" id="KW-1185">Reference proteome</keyword>
<protein>
    <submittedName>
        <fullName evidence="1">Uncharacterized protein</fullName>
    </submittedName>
</protein>
<dbReference type="EMBL" id="FRCL01000015">
    <property type="protein sequence ID" value="SHN13679.1"/>
    <property type="molecule type" value="Genomic_DNA"/>
</dbReference>
<proteinExistence type="predicted"/>
<dbReference type="OrthoDB" id="1046091at2"/>
<reference evidence="2" key="1">
    <citation type="submission" date="2016-11" db="EMBL/GenBank/DDBJ databases">
        <authorList>
            <person name="Varghese N."/>
            <person name="Submissions S."/>
        </authorList>
    </citation>
    <scope>NUCLEOTIDE SEQUENCE [LARGE SCALE GENOMIC DNA]</scope>
    <source>
        <strain evidence="2">CGMCC 1.2749</strain>
    </source>
</reference>
<dbReference type="STRING" id="178356.SAMN05216269_11522"/>
<name>A0A1M7PA25_9FLAO</name>
<gene>
    <name evidence="1" type="ORF">SAMN05216269_11522</name>
</gene>
<accession>A0A1M7PA25</accession>
<evidence type="ECO:0000313" key="2">
    <source>
        <dbReference type="Proteomes" id="UP000184092"/>
    </source>
</evidence>
<organism evidence="1 2">
    <name type="scientific">Flavobacterium xinjiangense</name>
    <dbReference type="NCBI Taxonomy" id="178356"/>
    <lineage>
        <taxon>Bacteria</taxon>
        <taxon>Pseudomonadati</taxon>
        <taxon>Bacteroidota</taxon>
        <taxon>Flavobacteriia</taxon>
        <taxon>Flavobacteriales</taxon>
        <taxon>Flavobacteriaceae</taxon>
        <taxon>Flavobacterium</taxon>
    </lineage>
</organism>
<sequence>MSDKKIDKNKIERKLSKEDLERLDILQKSEEIKGEQLSINLDSEIIIENYAEQLLGQSIDDPVQKFQLYYHGLSKLLKDNLPKGKESEDIRRIVYDEKNILINRGAKKDEKGIRGSDGRMAYLQDLEEAIKIVAEWTSRKGTSAELFISFWDKNEELGYGHQD</sequence>
<dbReference type="AlphaFoldDB" id="A0A1M7PA25"/>
<evidence type="ECO:0000313" key="1">
    <source>
        <dbReference type="EMBL" id="SHN13679.1"/>
    </source>
</evidence>